<sequence>MSDENVSSFKDANEKLIRDFKGEIDKLNRDIPEEARDWIKEKLANGPFKNFYQYVDQHENEVVQIDYNFSGKKPDKTEWRLRLTINADMPNKARNQKAHFGGEVYLNNDRKANIHKWLPDGMLKIGRPTERGVELEKYPSAPEEHKNFQFGGTANWTSESSKYPLTKF</sequence>
<proteinExistence type="predicted"/>
<dbReference type="OrthoDB" id="9987137at2759"/>
<dbReference type="Proteomes" id="UP000663877">
    <property type="component" value="Unassembled WGS sequence"/>
</dbReference>
<protein>
    <submittedName>
        <fullName evidence="3">Uncharacterized protein</fullName>
    </submittedName>
</protein>
<evidence type="ECO:0000313" key="3">
    <source>
        <dbReference type="EMBL" id="CAF1001242.1"/>
    </source>
</evidence>
<evidence type="ECO:0000313" key="2">
    <source>
        <dbReference type="EMBL" id="CAF0901388.1"/>
    </source>
</evidence>
<gene>
    <name evidence="2" type="ORF">BJG266_LOCUS10490</name>
    <name evidence="3" type="ORF">QVE165_LOCUS14944</name>
</gene>
<feature type="compositionally biased region" description="Polar residues" evidence="1">
    <location>
        <begin position="150"/>
        <end position="168"/>
    </location>
</feature>
<evidence type="ECO:0000313" key="4">
    <source>
        <dbReference type="Proteomes" id="UP000663832"/>
    </source>
</evidence>
<dbReference type="EMBL" id="CAJNOM010000080">
    <property type="protein sequence ID" value="CAF1001242.1"/>
    <property type="molecule type" value="Genomic_DNA"/>
</dbReference>
<organism evidence="3 4">
    <name type="scientific">Adineta steineri</name>
    <dbReference type="NCBI Taxonomy" id="433720"/>
    <lineage>
        <taxon>Eukaryota</taxon>
        <taxon>Metazoa</taxon>
        <taxon>Spiralia</taxon>
        <taxon>Gnathifera</taxon>
        <taxon>Rotifera</taxon>
        <taxon>Eurotatoria</taxon>
        <taxon>Bdelloidea</taxon>
        <taxon>Adinetida</taxon>
        <taxon>Adinetidae</taxon>
        <taxon>Adineta</taxon>
    </lineage>
</organism>
<name>A0A814GUT0_9BILA</name>
<dbReference type="Proteomes" id="UP000663832">
    <property type="component" value="Unassembled WGS sequence"/>
</dbReference>
<dbReference type="EMBL" id="CAJNOI010000037">
    <property type="protein sequence ID" value="CAF0901388.1"/>
    <property type="molecule type" value="Genomic_DNA"/>
</dbReference>
<feature type="region of interest" description="Disordered" evidence="1">
    <location>
        <begin position="144"/>
        <end position="168"/>
    </location>
</feature>
<accession>A0A814GUT0</accession>
<evidence type="ECO:0000256" key="1">
    <source>
        <dbReference type="SAM" id="MobiDB-lite"/>
    </source>
</evidence>
<comment type="caution">
    <text evidence="3">The sequence shown here is derived from an EMBL/GenBank/DDBJ whole genome shotgun (WGS) entry which is preliminary data.</text>
</comment>
<dbReference type="AlphaFoldDB" id="A0A814GUT0"/>
<keyword evidence="4" id="KW-1185">Reference proteome</keyword>
<reference evidence="3" key="1">
    <citation type="submission" date="2021-02" db="EMBL/GenBank/DDBJ databases">
        <authorList>
            <person name="Nowell W R."/>
        </authorList>
    </citation>
    <scope>NUCLEOTIDE SEQUENCE</scope>
</reference>